<comment type="caution">
    <text evidence="1">The sequence shown here is derived from an EMBL/GenBank/DDBJ whole genome shotgun (WGS) entry which is preliminary data.</text>
</comment>
<evidence type="ECO:0000313" key="2">
    <source>
        <dbReference type="Proteomes" id="UP000288805"/>
    </source>
</evidence>
<organism evidence="1 2">
    <name type="scientific">Vitis vinifera</name>
    <name type="common">Grape</name>
    <dbReference type="NCBI Taxonomy" id="29760"/>
    <lineage>
        <taxon>Eukaryota</taxon>
        <taxon>Viridiplantae</taxon>
        <taxon>Streptophyta</taxon>
        <taxon>Embryophyta</taxon>
        <taxon>Tracheophyta</taxon>
        <taxon>Spermatophyta</taxon>
        <taxon>Magnoliopsida</taxon>
        <taxon>eudicotyledons</taxon>
        <taxon>Gunneridae</taxon>
        <taxon>Pentapetalae</taxon>
        <taxon>rosids</taxon>
        <taxon>Vitales</taxon>
        <taxon>Vitaceae</taxon>
        <taxon>Viteae</taxon>
        <taxon>Vitis</taxon>
    </lineage>
</organism>
<dbReference type="SUPFAM" id="SSF101386">
    <property type="entry name" value="all-alpha NTP pyrophosphatases"/>
    <property type="match status" value="1"/>
</dbReference>
<dbReference type="EMBL" id="QGNW01000080">
    <property type="protein sequence ID" value="RVX00631.1"/>
    <property type="molecule type" value="Genomic_DNA"/>
</dbReference>
<sequence>MNYEEESVSLSLLKKKMAAFAKERDWDQFHSLRNLLMALVGKVGELLEIFQWREEVSKELPE</sequence>
<gene>
    <name evidence="1" type="primary">Dctpp1_9</name>
    <name evidence="1" type="ORF">CK203_030423</name>
</gene>
<proteinExistence type="predicted"/>
<reference evidence="1 2" key="1">
    <citation type="journal article" date="2018" name="PLoS Genet.">
        <title>Population sequencing reveals clonal diversity and ancestral inbreeding in the grapevine cultivar Chardonnay.</title>
        <authorList>
            <person name="Roach M.J."/>
            <person name="Johnson D.L."/>
            <person name="Bohlmann J."/>
            <person name="van Vuuren H.J."/>
            <person name="Jones S.J."/>
            <person name="Pretorius I.S."/>
            <person name="Schmidt S.A."/>
            <person name="Borneman A.R."/>
        </authorList>
    </citation>
    <scope>NUCLEOTIDE SEQUENCE [LARGE SCALE GENOMIC DNA]</scope>
    <source>
        <strain evidence="2">cv. Chardonnay</strain>
        <tissue evidence="1">Leaf</tissue>
    </source>
</reference>
<dbReference type="PANTHER" id="PTHR14552">
    <property type="match status" value="1"/>
</dbReference>
<accession>A0A438IV56</accession>
<name>A0A438IV56_VITVI</name>
<dbReference type="PANTHER" id="PTHR14552:SF25">
    <property type="entry name" value="DCTP PYROPHOSPHATASE 1"/>
    <property type="match status" value="1"/>
</dbReference>
<dbReference type="Proteomes" id="UP000288805">
    <property type="component" value="Unassembled WGS sequence"/>
</dbReference>
<dbReference type="Gene3D" id="1.10.287.1080">
    <property type="entry name" value="MazG-like"/>
    <property type="match status" value="1"/>
</dbReference>
<protein>
    <submittedName>
        <fullName evidence="1">dCTP pyrophosphatase 1</fullName>
    </submittedName>
</protein>
<evidence type="ECO:0000313" key="1">
    <source>
        <dbReference type="EMBL" id="RVX00631.1"/>
    </source>
</evidence>
<dbReference type="AlphaFoldDB" id="A0A438IV56"/>